<feature type="region of interest" description="Disordered" evidence="1">
    <location>
        <begin position="42"/>
        <end position="61"/>
    </location>
</feature>
<name>A0A366GUA2_9GAMM</name>
<sequence length="61" mass="7298">MKWIVLIIIGAIVAFWLYRGRRKNSIEDPEVKTFEEKDYYLTSDENSSDEESYSDKNNPRH</sequence>
<dbReference type="AlphaFoldDB" id="A0A366GUA2"/>
<comment type="caution">
    <text evidence="2">The sequence shown here is derived from an EMBL/GenBank/DDBJ whole genome shotgun (WGS) entry which is preliminary data.</text>
</comment>
<evidence type="ECO:0000256" key="1">
    <source>
        <dbReference type="SAM" id="MobiDB-lite"/>
    </source>
</evidence>
<dbReference type="OrthoDB" id="6371814at2"/>
<protein>
    <submittedName>
        <fullName evidence="2">Uncharacterized protein</fullName>
    </submittedName>
</protein>
<organism evidence="2 3">
    <name type="scientific">Marinobacter pelagius</name>
    <dbReference type="NCBI Taxonomy" id="379482"/>
    <lineage>
        <taxon>Bacteria</taxon>
        <taxon>Pseudomonadati</taxon>
        <taxon>Pseudomonadota</taxon>
        <taxon>Gammaproteobacteria</taxon>
        <taxon>Pseudomonadales</taxon>
        <taxon>Marinobacteraceae</taxon>
        <taxon>Marinobacter</taxon>
    </lineage>
</organism>
<dbReference type="Proteomes" id="UP000252995">
    <property type="component" value="Unassembled WGS sequence"/>
</dbReference>
<accession>A0A366GUA2</accession>
<gene>
    <name evidence="2" type="ORF">DET50_10757</name>
</gene>
<proteinExistence type="predicted"/>
<reference evidence="2 3" key="1">
    <citation type="submission" date="2018-06" db="EMBL/GenBank/DDBJ databases">
        <title>Freshwater and sediment microbial communities from various areas in North America, analyzing microbe dynamics in response to fracking.</title>
        <authorList>
            <person name="Lamendella R."/>
        </authorList>
    </citation>
    <scope>NUCLEOTIDE SEQUENCE [LARGE SCALE GENOMIC DNA]</scope>
    <source>
        <strain evidence="2 3">114J</strain>
    </source>
</reference>
<evidence type="ECO:0000313" key="3">
    <source>
        <dbReference type="Proteomes" id="UP000252995"/>
    </source>
</evidence>
<dbReference type="RefSeq" id="WP_113862408.1">
    <property type="nucleotide sequence ID" value="NZ_QNRO01000007.1"/>
</dbReference>
<dbReference type="EMBL" id="QNRO01000007">
    <property type="protein sequence ID" value="RBP30642.1"/>
    <property type="molecule type" value="Genomic_DNA"/>
</dbReference>
<evidence type="ECO:0000313" key="2">
    <source>
        <dbReference type="EMBL" id="RBP30642.1"/>
    </source>
</evidence>